<feature type="compositionally biased region" description="Low complexity" evidence="3">
    <location>
        <begin position="702"/>
        <end position="715"/>
    </location>
</feature>
<feature type="compositionally biased region" description="Basic and acidic residues" evidence="3">
    <location>
        <begin position="392"/>
        <end position="413"/>
    </location>
</feature>
<sequence length="805" mass="84045">MSPSTQSKSTSVFHALGSYADRTKDATGKTITPNGSASHSPAAVSSSLSSPTPATTPMPSTSTSKAAPAAPAAAPVDDDDESWETVRSSRQKPRVERNTEEKRGSNSRNWREREEKPKASTEEKEESRSRPSKKESRPSSTTPSAQASASTSRAASVAPSKPAWGGSAPGQSAVAPPTAASTSNATPSAANSVNGAARPAAAKNGEASTSSESTIKGNASDEGSWRARPKAEEKPAAPVPKQAAAPPAVNAWDLRKKQAPTPNHGTRPSSSTPLQFGSVAASGSMPTENKSASESASTETTKPKKKKKESAPPPVSDVNMWPDVNAAKSDEKKSKQDKKTGNAAEAAAPVEEPTSGNVAGKKAKWTPIPAAELQEAADKAAESSRQRKAKRGPKDDSESKGQRGKKGNSDKKGGSRAQRSGSHSEPHNARMNGNAFRFNGSETGDAPNGAEFANGAGSTPMSRSGSALDKRSPGGTQLPLSPEQAGRDEHSRPTGGNASQQGYGANATLPRAPRGRDREGRGYGGRGRGGYRSVSQATGGGRYDLSPLQGNAELAHAYTRGYGMGYSYYPMPPAGFVMPVDPSHATYPGMPMYARGTLPPPPLPVTQVPNLDPLRYWVLGQVEYYFSMQNLAMDFFLRQQMDLEGWIDISMIASFNRIKSLTPDVAIVREVMEMSSLLEVKGDKVRLGGGEAKRWVLPDAKPSSLEGSGSTLTSPKKSSEATEISHGLPPSVDTGVSALGIENMIPVSPPTKFDVENALMKSSGSANVSSTASVLASDDAKTMTPATSIAGDTNASDNDDASKGK</sequence>
<feature type="compositionally biased region" description="Low complexity" evidence="3">
    <location>
        <begin position="36"/>
        <end position="75"/>
    </location>
</feature>
<dbReference type="HOGENOM" id="CLU_324910_0_0_1"/>
<feature type="compositionally biased region" description="Polar residues" evidence="3">
    <location>
        <begin position="494"/>
        <end position="503"/>
    </location>
</feature>
<dbReference type="InterPro" id="IPR045180">
    <property type="entry name" value="La_dom_prot"/>
</dbReference>
<dbReference type="Gene3D" id="1.10.10.10">
    <property type="entry name" value="Winged helix-like DNA-binding domain superfamily/Winged helix DNA-binding domain"/>
    <property type="match status" value="1"/>
</dbReference>
<dbReference type="InterPro" id="IPR036390">
    <property type="entry name" value="WH_DNA-bd_sf"/>
</dbReference>
<feature type="compositionally biased region" description="Low complexity" evidence="3">
    <location>
        <begin position="762"/>
        <end position="774"/>
    </location>
</feature>
<feature type="compositionally biased region" description="Low complexity" evidence="3">
    <location>
        <begin position="138"/>
        <end position="160"/>
    </location>
</feature>
<dbReference type="GeneID" id="25989427"/>
<gene>
    <name evidence="5" type="ORF">A1Q1_05915</name>
</gene>
<feature type="compositionally biased region" description="Polar residues" evidence="3">
    <location>
        <begin position="260"/>
        <end position="275"/>
    </location>
</feature>
<feature type="compositionally biased region" description="Polar residues" evidence="3">
    <location>
        <begin position="784"/>
        <end position="796"/>
    </location>
</feature>
<organism evidence="5 6">
    <name type="scientific">Trichosporon asahii var. asahii (strain ATCC 90039 / CBS 2479 / JCM 2466 / KCTC 7840 / NBRC 103889/ NCYC 2677 / UAMH 7654)</name>
    <name type="common">Yeast</name>
    <dbReference type="NCBI Taxonomy" id="1186058"/>
    <lineage>
        <taxon>Eukaryota</taxon>
        <taxon>Fungi</taxon>
        <taxon>Dikarya</taxon>
        <taxon>Basidiomycota</taxon>
        <taxon>Agaricomycotina</taxon>
        <taxon>Tremellomycetes</taxon>
        <taxon>Trichosporonales</taxon>
        <taxon>Trichosporonaceae</taxon>
        <taxon>Trichosporon</taxon>
    </lineage>
</organism>
<feature type="region of interest" description="Disordered" evidence="3">
    <location>
        <begin position="698"/>
        <end position="735"/>
    </location>
</feature>
<feature type="region of interest" description="Disordered" evidence="3">
    <location>
        <begin position="762"/>
        <end position="805"/>
    </location>
</feature>
<dbReference type="KEGG" id="tasa:A1Q1_05915"/>
<reference evidence="5 6" key="1">
    <citation type="journal article" date="2012" name="Eukaryot. Cell">
        <title>Draft genome sequence of CBS 2479, the standard type strain of Trichosporon asahii.</title>
        <authorList>
            <person name="Yang R.Y."/>
            <person name="Li H.T."/>
            <person name="Zhu H."/>
            <person name="Zhou G.P."/>
            <person name="Wang M."/>
            <person name="Wang L."/>
        </authorList>
    </citation>
    <scope>NUCLEOTIDE SEQUENCE [LARGE SCALE GENOMIC DNA]</scope>
    <source>
        <strain evidence="6">ATCC 90039 / CBS 2479 / JCM 2466 / KCTC 7840 / NCYC 2677 / UAMH 7654</strain>
    </source>
</reference>
<feature type="compositionally biased region" description="Low complexity" evidence="3">
    <location>
        <begin position="290"/>
        <end position="300"/>
    </location>
</feature>
<feature type="compositionally biased region" description="Low complexity" evidence="3">
    <location>
        <begin position="239"/>
        <end position="249"/>
    </location>
</feature>
<dbReference type="CDD" id="cd07323">
    <property type="entry name" value="LAM"/>
    <property type="match status" value="1"/>
</dbReference>
<protein>
    <recommendedName>
        <fullName evidence="4">HTH La-type RNA-binding domain-containing protein</fullName>
    </recommendedName>
</protein>
<dbReference type="AlphaFoldDB" id="J5SI81"/>
<dbReference type="EMBL" id="ALBS01000322">
    <property type="protein sequence ID" value="EJT45766.1"/>
    <property type="molecule type" value="Genomic_DNA"/>
</dbReference>
<dbReference type="GO" id="GO:0005829">
    <property type="term" value="C:cytosol"/>
    <property type="evidence" value="ECO:0007669"/>
    <property type="project" value="TreeGrafter"/>
</dbReference>
<feature type="compositionally biased region" description="Basic and acidic residues" evidence="3">
    <location>
        <begin position="328"/>
        <end position="340"/>
    </location>
</feature>
<evidence type="ECO:0000256" key="1">
    <source>
        <dbReference type="ARBA" id="ARBA00022884"/>
    </source>
</evidence>
<dbReference type="PROSITE" id="PS50961">
    <property type="entry name" value="HTH_LA"/>
    <property type="match status" value="1"/>
</dbReference>
<feature type="domain" description="HTH La-type RNA-binding" evidence="4">
    <location>
        <begin position="608"/>
        <end position="698"/>
    </location>
</feature>
<dbReference type="InterPro" id="IPR006630">
    <property type="entry name" value="La_HTH"/>
</dbReference>
<feature type="compositionally biased region" description="Low complexity" evidence="3">
    <location>
        <begin position="343"/>
        <end position="353"/>
    </location>
</feature>
<dbReference type="InterPro" id="IPR036388">
    <property type="entry name" value="WH-like_DNA-bd_sf"/>
</dbReference>
<evidence type="ECO:0000313" key="5">
    <source>
        <dbReference type="EMBL" id="EJT45766.1"/>
    </source>
</evidence>
<accession>J5SI81</accession>
<evidence type="ECO:0000313" key="6">
    <source>
        <dbReference type="Proteomes" id="UP000002748"/>
    </source>
</evidence>
<dbReference type="GO" id="GO:0003723">
    <property type="term" value="F:RNA binding"/>
    <property type="evidence" value="ECO:0007669"/>
    <property type="project" value="UniProtKB-UniRule"/>
</dbReference>
<dbReference type="Proteomes" id="UP000002748">
    <property type="component" value="Unassembled WGS sequence"/>
</dbReference>
<feature type="compositionally biased region" description="Polar residues" evidence="3">
    <location>
        <begin position="456"/>
        <end position="465"/>
    </location>
</feature>
<dbReference type="PANTHER" id="PTHR22792:SF132">
    <property type="entry name" value="LA-RELATED PROTEIN 1"/>
    <property type="match status" value="1"/>
</dbReference>
<proteinExistence type="predicted"/>
<feature type="compositionally biased region" description="Basic and acidic residues" evidence="3">
    <location>
        <begin position="223"/>
        <end position="235"/>
    </location>
</feature>
<dbReference type="VEuPathDB" id="FungiDB:A1Q1_05915"/>
<evidence type="ECO:0000256" key="3">
    <source>
        <dbReference type="SAM" id="MobiDB-lite"/>
    </source>
</evidence>
<name>J5SI81_TRIAS</name>
<dbReference type="OrthoDB" id="340227at2759"/>
<comment type="caution">
    <text evidence="5">The sequence shown here is derived from an EMBL/GenBank/DDBJ whole genome shotgun (WGS) entry which is preliminary data.</text>
</comment>
<feature type="compositionally biased region" description="Low complexity" evidence="3">
    <location>
        <begin position="172"/>
        <end position="194"/>
    </location>
</feature>
<dbReference type="GO" id="GO:0045727">
    <property type="term" value="P:positive regulation of translation"/>
    <property type="evidence" value="ECO:0007669"/>
    <property type="project" value="TreeGrafter"/>
</dbReference>
<feature type="region of interest" description="Disordered" evidence="3">
    <location>
        <begin position="21"/>
        <end position="538"/>
    </location>
</feature>
<feature type="compositionally biased region" description="Polar residues" evidence="3">
    <location>
        <begin position="206"/>
        <end position="217"/>
    </location>
</feature>
<dbReference type="RefSeq" id="XP_014176599.1">
    <property type="nucleotide sequence ID" value="XM_014321124.1"/>
</dbReference>
<dbReference type="SMART" id="SM00715">
    <property type="entry name" value="LA"/>
    <property type="match status" value="1"/>
</dbReference>
<dbReference type="SUPFAM" id="SSF46785">
    <property type="entry name" value="Winged helix' DNA-binding domain"/>
    <property type="match status" value="1"/>
</dbReference>
<feature type="compositionally biased region" description="Basic and acidic residues" evidence="3">
    <location>
        <begin position="93"/>
        <end position="137"/>
    </location>
</feature>
<evidence type="ECO:0000256" key="2">
    <source>
        <dbReference type="PROSITE-ProRule" id="PRU00332"/>
    </source>
</evidence>
<dbReference type="GO" id="GO:0010494">
    <property type="term" value="C:cytoplasmic stress granule"/>
    <property type="evidence" value="ECO:0007669"/>
    <property type="project" value="TreeGrafter"/>
</dbReference>
<dbReference type="Pfam" id="PF05383">
    <property type="entry name" value="La"/>
    <property type="match status" value="1"/>
</dbReference>
<evidence type="ECO:0000259" key="4">
    <source>
        <dbReference type="PROSITE" id="PS50961"/>
    </source>
</evidence>
<dbReference type="PANTHER" id="PTHR22792">
    <property type="entry name" value="LUPUS LA PROTEIN-RELATED"/>
    <property type="match status" value="1"/>
</dbReference>
<feature type="compositionally biased region" description="Basic and acidic residues" evidence="3">
    <location>
        <begin position="376"/>
        <end position="385"/>
    </location>
</feature>
<keyword evidence="1 2" id="KW-0694">RNA-binding</keyword>